<proteinExistence type="predicted"/>
<evidence type="ECO:0000313" key="3">
    <source>
        <dbReference type="Proteomes" id="UP000320333"/>
    </source>
</evidence>
<dbReference type="EMBL" id="QEAP01000841">
    <property type="protein sequence ID" value="TPX55596.1"/>
    <property type="molecule type" value="Genomic_DNA"/>
</dbReference>
<sequence length="43" mass="4741">MPMGRLPRPIHTAIQPAQSLPPTHGVNAPFYMHTMQSLVFTAP</sequence>
<dbReference type="AlphaFoldDB" id="A0A507DVL1"/>
<reference evidence="2 3" key="1">
    <citation type="journal article" date="2019" name="Sci. Rep.">
        <title>Comparative genomics of chytrid fungi reveal insights into the obligate biotrophic and pathogenic lifestyle of Synchytrium endobioticum.</title>
        <authorList>
            <person name="van de Vossenberg B.T.L.H."/>
            <person name="Warris S."/>
            <person name="Nguyen H.D.T."/>
            <person name="van Gent-Pelzer M.P.E."/>
            <person name="Joly D.L."/>
            <person name="van de Geest H.C."/>
            <person name="Bonants P.J.M."/>
            <person name="Smith D.S."/>
            <person name="Levesque C.A."/>
            <person name="van der Lee T.A.J."/>
        </authorList>
    </citation>
    <scope>NUCLEOTIDE SEQUENCE [LARGE SCALE GENOMIC DNA]</scope>
    <source>
        <strain evidence="2 3">CBS 675.73</strain>
    </source>
</reference>
<feature type="region of interest" description="Disordered" evidence="1">
    <location>
        <begin position="1"/>
        <end position="22"/>
    </location>
</feature>
<protein>
    <submittedName>
        <fullName evidence="2">Uncharacterized protein</fullName>
    </submittedName>
</protein>
<accession>A0A507DVL1</accession>
<evidence type="ECO:0000313" key="2">
    <source>
        <dbReference type="EMBL" id="TPX55596.1"/>
    </source>
</evidence>
<name>A0A507DVL1_9FUNG</name>
<keyword evidence="3" id="KW-1185">Reference proteome</keyword>
<dbReference type="Proteomes" id="UP000320333">
    <property type="component" value="Unassembled WGS sequence"/>
</dbReference>
<organism evidence="2 3">
    <name type="scientific">Chytriomyces confervae</name>
    <dbReference type="NCBI Taxonomy" id="246404"/>
    <lineage>
        <taxon>Eukaryota</taxon>
        <taxon>Fungi</taxon>
        <taxon>Fungi incertae sedis</taxon>
        <taxon>Chytridiomycota</taxon>
        <taxon>Chytridiomycota incertae sedis</taxon>
        <taxon>Chytridiomycetes</taxon>
        <taxon>Chytridiales</taxon>
        <taxon>Chytriomycetaceae</taxon>
        <taxon>Chytriomyces</taxon>
    </lineage>
</organism>
<gene>
    <name evidence="2" type="ORF">CcCBS67573_g09446</name>
</gene>
<evidence type="ECO:0000256" key="1">
    <source>
        <dbReference type="SAM" id="MobiDB-lite"/>
    </source>
</evidence>
<comment type="caution">
    <text evidence="2">The sequence shown here is derived from an EMBL/GenBank/DDBJ whole genome shotgun (WGS) entry which is preliminary data.</text>
</comment>